<organism evidence="2 3">
    <name type="scientific">Candidatus Gottesmanbacteria bacterium GW2011_GWA2_47_9</name>
    <dbReference type="NCBI Taxonomy" id="1618445"/>
    <lineage>
        <taxon>Bacteria</taxon>
        <taxon>Candidatus Gottesmaniibacteriota</taxon>
    </lineage>
</organism>
<dbReference type="Proteomes" id="UP000034739">
    <property type="component" value="Unassembled WGS sequence"/>
</dbReference>
<dbReference type="InterPro" id="IPR003115">
    <property type="entry name" value="ParB_N"/>
</dbReference>
<sequence>MTTEDKKDNIVLISPRELIAHEKVKIRHAIYLVLKMIFSGRFKVPLLIDSETKTILDGHHRCYAAHRLGLKNVPCYVVNYLNDRSVRVHARKPHIPVDKKKVIKMALSPKVFPHKTTRHEYKIPGFNSIKLSDLWK</sequence>
<dbReference type="AlphaFoldDB" id="A0A0G1TXC9"/>
<gene>
    <name evidence="2" type="ORF">UY16_C0055G0001</name>
</gene>
<evidence type="ECO:0000313" key="3">
    <source>
        <dbReference type="Proteomes" id="UP000034739"/>
    </source>
</evidence>
<accession>A0A0G1TXC9</accession>
<dbReference type="EMBL" id="LCOY01000055">
    <property type="protein sequence ID" value="KKU86486.1"/>
    <property type="molecule type" value="Genomic_DNA"/>
</dbReference>
<reference evidence="2 3" key="1">
    <citation type="journal article" date="2015" name="Nature">
        <title>rRNA introns, odd ribosomes, and small enigmatic genomes across a large radiation of phyla.</title>
        <authorList>
            <person name="Brown C.T."/>
            <person name="Hug L.A."/>
            <person name="Thomas B.C."/>
            <person name="Sharon I."/>
            <person name="Castelle C.J."/>
            <person name="Singh A."/>
            <person name="Wilkins M.J."/>
            <person name="Williams K.H."/>
            <person name="Banfield J.F."/>
        </authorList>
    </citation>
    <scope>NUCLEOTIDE SEQUENCE [LARGE SCALE GENOMIC DNA]</scope>
</reference>
<protein>
    <submittedName>
        <fullName evidence="2">Transcriptional regulator</fullName>
    </submittedName>
</protein>
<evidence type="ECO:0000313" key="2">
    <source>
        <dbReference type="EMBL" id="KKU86486.1"/>
    </source>
</evidence>
<proteinExistence type="predicted"/>
<evidence type="ECO:0000259" key="1">
    <source>
        <dbReference type="SMART" id="SM00470"/>
    </source>
</evidence>
<dbReference type="SMART" id="SM00470">
    <property type="entry name" value="ParB"/>
    <property type="match status" value="1"/>
</dbReference>
<name>A0A0G1TXC9_9BACT</name>
<dbReference type="CDD" id="cd16400">
    <property type="entry name" value="ParB_Srx_like_nuclease"/>
    <property type="match status" value="1"/>
</dbReference>
<comment type="caution">
    <text evidence="2">The sequence shown here is derived from an EMBL/GenBank/DDBJ whole genome shotgun (WGS) entry which is preliminary data.</text>
</comment>
<feature type="domain" description="ParB-like N-terminal" evidence="1">
    <location>
        <begin position="11"/>
        <end position="92"/>
    </location>
</feature>
<dbReference type="InterPro" id="IPR036086">
    <property type="entry name" value="ParB/Sulfiredoxin_sf"/>
</dbReference>
<dbReference type="Gene3D" id="3.90.1530.10">
    <property type="entry name" value="Conserved hypothetical protein from pyrococcus furiosus pfu- 392566-001, ParB domain"/>
    <property type="match status" value="1"/>
</dbReference>
<dbReference type="SUPFAM" id="SSF110849">
    <property type="entry name" value="ParB/Sulfiredoxin"/>
    <property type="match status" value="1"/>
</dbReference>